<feature type="coiled-coil region" evidence="9">
    <location>
        <begin position="409"/>
        <end position="436"/>
    </location>
</feature>
<dbReference type="CDD" id="cd00075">
    <property type="entry name" value="HATPase"/>
    <property type="match status" value="1"/>
</dbReference>
<reference evidence="12 13" key="1">
    <citation type="submission" date="2018-07" db="EMBL/GenBank/DDBJ databases">
        <title>Genome sequences of six Lactobacillus spp. isolated from bumble bee guts.</title>
        <authorList>
            <person name="Motta E.V.S."/>
            <person name="Moran N.A."/>
        </authorList>
    </citation>
    <scope>NUCLEOTIDE SEQUENCE [LARGE SCALE GENOMIC DNA]</scope>
    <source>
        <strain evidence="12 13">LV-8.1</strain>
    </source>
</reference>
<evidence type="ECO:0000259" key="11">
    <source>
        <dbReference type="PROSITE" id="PS50109"/>
    </source>
</evidence>
<evidence type="ECO:0000256" key="2">
    <source>
        <dbReference type="ARBA" id="ARBA00004370"/>
    </source>
</evidence>
<keyword evidence="7" id="KW-0902">Two-component regulatory system</keyword>
<name>A0A3R6V6Y5_9LACO</name>
<feature type="transmembrane region" description="Helical" evidence="10">
    <location>
        <begin position="7"/>
        <end position="30"/>
    </location>
</feature>
<dbReference type="Gene3D" id="3.30.450.20">
    <property type="entry name" value="PAS domain"/>
    <property type="match status" value="1"/>
</dbReference>
<evidence type="ECO:0000256" key="8">
    <source>
        <dbReference type="ARBA" id="ARBA00023136"/>
    </source>
</evidence>
<comment type="catalytic activity">
    <reaction evidence="1">
        <text>ATP + protein L-histidine = ADP + protein N-phospho-L-histidine.</text>
        <dbReference type="EC" id="2.7.13.3"/>
    </reaction>
</comment>
<dbReference type="Pfam" id="PF13188">
    <property type="entry name" value="PAS_8"/>
    <property type="match status" value="1"/>
</dbReference>
<comment type="subcellular location">
    <subcellularLocation>
        <location evidence="2">Membrane</location>
    </subcellularLocation>
</comment>
<evidence type="ECO:0000256" key="1">
    <source>
        <dbReference type="ARBA" id="ARBA00000085"/>
    </source>
</evidence>
<dbReference type="Gene3D" id="3.30.565.10">
    <property type="entry name" value="Histidine kinase-like ATPase, C-terminal domain"/>
    <property type="match status" value="1"/>
</dbReference>
<sequence length="551" mass="64167">MRRQRRTIIITALVGILIYSFCLFILSQFVKQDQINHLAALKNDYQVLKKDTNRRSLASWADDHQLTVVTDSNHPQTVRQKQVHDVLQQNQLDNTNPYYLQHFRGQRYLLYLLDSTTNNRQQVMVKKYQSVWQHSNLVGLFSTIYLVLWLLIMAIQYFTYRQQRRYLHAIVQKLQQIKANEQTESLITKENTPYTSLIHAVNALDKHNQQQVETNSILKRRFQSLMGHLPVGVMLLDAEGNVLLHNQMLSIMLGKQIAENKHPFVDDIQTYALSRMIEHTLRKNHNHHRHIQLYGDSDRYVDANVIRIAHSSEDLEQQVIVILYDLTNIHQLQQQQLDFIDNVSEKLQPSVTAIIQNVDQLLQQTNSDNEILKQIKMQAQSLDELLVDTVTLNKLDHQENLLSDRVDTMELVKKALQQQQEQINKLHLKIERQLQGNSWVSSYQQELWEIFQNLISNAVKYNRVGGQVLIKVEHNEIENYLNITIKDSGIGIDTKNQKQVFERFYRVDKEHQHGTGLGLAIVQEAVQALNGTIELSSQINKGTLIDVHLPL</sequence>
<keyword evidence="5" id="KW-0808">Transferase</keyword>
<evidence type="ECO:0000313" key="13">
    <source>
        <dbReference type="Proteomes" id="UP000284822"/>
    </source>
</evidence>
<dbReference type="InterPro" id="IPR035965">
    <property type="entry name" value="PAS-like_dom_sf"/>
</dbReference>
<proteinExistence type="predicted"/>
<keyword evidence="10" id="KW-1133">Transmembrane helix</keyword>
<dbReference type="SUPFAM" id="SSF55874">
    <property type="entry name" value="ATPase domain of HSP90 chaperone/DNA topoisomerase II/histidine kinase"/>
    <property type="match status" value="1"/>
</dbReference>
<keyword evidence="4" id="KW-0597">Phosphoprotein</keyword>
<dbReference type="SUPFAM" id="SSF55785">
    <property type="entry name" value="PYP-like sensor domain (PAS domain)"/>
    <property type="match status" value="1"/>
</dbReference>
<keyword evidence="8 10" id="KW-0472">Membrane</keyword>
<dbReference type="InterPro" id="IPR050351">
    <property type="entry name" value="BphY/WalK/GraS-like"/>
</dbReference>
<evidence type="ECO:0000256" key="10">
    <source>
        <dbReference type="SAM" id="Phobius"/>
    </source>
</evidence>
<accession>A0A3R6V6Y5</accession>
<dbReference type="GO" id="GO:0016036">
    <property type="term" value="P:cellular response to phosphate starvation"/>
    <property type="evidence" value="ECO:0007669"/>
    <property type="project" value="TreeGrafter"/>
</dbReference>
<dbReference type="EMBL" id="QOCS01000008">
    <property type="protein sequence ID" value="RHW47370.1"/>
    <property type="molecule type" value="Genomic_DNA"/>
</dbReference>
<dbReference type="GO" id="GO:0005886">
    <property type="term" value="C:plasma membrane"/>
    <property type="evidence" value="ECO:0007669"/>
    <property type="project" value="TreeGrafter"/>
</dbReference>
<dbReference type="PROSITE" id="PS50109">
    <property type="entry name" value="HIS_KIN"/>
    <property type="match status" value="1"/>
</dbReference>
<comment type="caution">
    <text evidence="12">The sequence shown here is derived from an EMBL/GenBank/DDBJ whole genome shotgun (WGS) entry which is preliminary data.</text>
</comment>
<keyword evidence="6" id="KW-0418">Kinase</keyword>
<dbReference type="AlphaFoldDB" id="A0A3R6V6Y5"/>
<dbReference type="InterPro" id="IPR003594">
    <property type="entry name" value="HATPase_dom"/>
</dbReference>
<dbReference type="InterPro" id="IPR000014">
    <property type="entry name" value="PAS"/>
</dbReference>
<dbReference type="EC" id="2.7.13.3" evidence="3"/>
<dbReference type="Pfam" id="PF02518">
    <property type="entry name" value="HATPase_c"/>
    <property type="match status" value="1"/>
</dbReference>
<dbReference type="InterPro" id="IPR036890">
    <property type="entry name" value="HATPase_C_sf"/>
</dbReference>
<evidence type="ECO:0000256" key="6">
    <source>
        <dbReference type="ARBA" id="ARBA00022777"/>
    </source>
</evidence>
<evidence type="ECO:0000256" key="5">
    <source>
        <dbReference type="ARBA" id="ARBA00022679"/>
    </source>
</evidence>
<evidence type="ECO:0000256" key="7">
    <source>
        <dbReference type="ARBA" id="ARBA00023012"/>
    </source>
</evidence>
<keyword evidence="10" id="KW-0812">Transmembrane</keyword>
<dbReference type="PANTHER" id="PTHR45453">
    <property type="entry name" value="PHOSPHATE REGULON SENSOR PROTEIN PHOR"/>
    <property type="match status" value="1"/>
</dbReference>
<dbReference type="PANTHER" id="PTHR45453:SF1">
    <property type="entry name" value="PHOSPHATE REGULON SENSOR PROTEIN PHOR"/>
    <property type="match status" value="1"/>
</dbReference>
<dbReference type="InterPro" id="IPR004358">
    <property type="entry name" value="Sig_transdc_His_kin-like_C"/>
</dbReference>
<evidence type="ECO:0000256" key="4">
    <source>
        <dbReference type="ARBA" id="ARBA00022553"/>
    </source>
</evidence>
<keyword evidence="9" id="KW-0175">Coiled coil</keyword>
<dbReference type="PRINTS" id="PR00344">
    <property type="entry name" value="BCTRLSENSOR"/>
</dbReference>
<dbReference type="Proteomes" id="UP000284822">
    <property type="component" value="Unassembled WGS sequence"/>
</dbReference>
<gene>
    <name evidence="12" type="ORF">DS832_04285</name>
</gene>
<dbReference type="GO" id="GO:0004721">
    <property type="term" value="F:phosphoprotein phosphatase activity"/>
    <property type="evidence" value="ECO:0007669"/>
    <property type="project" value="TreeGrafter"/>
</dbReference>
<organism evidence="12 13">
    <name type="scientific">Bombilactobacillus bombi</name>
    <dbReference type="NCBI Taxonomy" id="1303590"/>
    <lineage>
        <taxon>Bacteria</taxon>
        <taxon>Bacillati</taxon>
        <taxon>Bacillota</taxon>
        <taxon>Bacilli</taxon>
        <taxon>Lactobacillales</taxon>
        <taxon>Lactobacillaceae</taxon>
        <taxon>Bombilactobacillus</taxon>
    </lineage>
</organism>
<protein>
    <recommendedName>
        <fullName evidence="3">histidine kinase</fullName>
        <ecNumber evidence="3">2.7.13.3</ecNumber>
    </recommendedName>
</protein>
<feature type="domain" description="Histidine kinase" evidence="11">
    <location>
        <begin position="342"/>
        <end position="551"/>
    </location>
</feature>
<feature type="transmembrane region" description="Helical" evidence="10">
    <location>
        <begin position="137"/>
        <end position="158"/>
    </location>
</feature>
<evidence type="ECO:0000256" key="9">
    <source>
        <dbReference type="SAM" id="Coils"/>
    </source>
</evidence>
<dbReference type="SMART" id="SM00387">
    <property type="entry name" value="HATPase_c"/>
    <property type="match status" value="1"/>
</dbReference>
<evidence type="ECO:0000256" key="3">
    <source>
        <dbReference type="ARBA" id="ARBA00012438"/>
    </source>
</evidence>
<evidence type="ECO:0000313" key="12">
    <source>
        <dbReference type="EMBL" id="RHW47370.1"/>
    </source>
</evidence>
<dbReference type="RefSeq" id="WP_118910530.1">
    <property type="nucleotide sequence ID" value="NZ_QOCS01000008.1"/>
</dbReference>
<dbReference type="GO" id="GO:0000155">
    <property type="term" value="F:phosphorelay sensor kinase activity"/>
    <property type="evidence" value="ECO:0007669"/>
    <property type="project" value="TreeGrafter"/>
</dbReference>
<dbReference type="InterPro" id="IPR005467">
    <property type="entry name" value="His_kinase_dom"/>
</dbReference>
<dbReference type="FunFam" id="3.30.565.10:FF:000006">
    <property type="entry name" value="Sensor histidine kinase WalK"/>
    <property type="match status" value="1"/>
</dbReference>